<organism evidence="1 2">
    <name type="scientific">Phytophthora lilii</name>
    <dbReference type="NCBI Taxonomy" id="2077276"/>
    <lineage>
        <taxon>Eukaryota</taxon>
        <taxon>Sar</taxon>
        <taxon>Stramenopiles</taxon>
        <taxon>Oomycota</taxon>
        <taxon>Peronosporomycetes</taxon>
        <taxon>Peronosporales</taxon>
        <taxon>Peronosporaceae</taxon>
        <taxon>Phytophthora</taxon>
    </lineage>
</organism>
<evidence type="ECO:0000313" key="2">
    <source>
        <dbReference type="Proteomes" id="UP001165083"/>
    </source>
</evidence>
<proteinExistence type="predicted"/>
<dbReference type="Proteomes" id="UP001165083">
    <property type="component" value="Unassembled WGS sequence"/>
</dbReference>
<comment type="caution">
    <text evidence="1">The sequence shown here is derived from an EMBL/GenBank/DDBJ whole genome shotgun (WGS) entry which is preliminary data.</text>
</comment>
<keyword evidence="2" id="KW-1185">Reference proteome</keyword>
<name>A0A9W6X948_9STRA</name>
<dbReference type="AlphaFoldDB" id="A0A9W6X948"/>
<accession>A0A9W6X948</accession>
<reference evidence="1" key="1">
    <citation type="submission" date="2023-04" db="EMBL/GenBank/DDBJ databases">
        <title>Phytophthora lilii NBRC 32176.</title>
        <authorList>
            <person name="Ichikawa N."/>
            <person name="Sato H."/>
            <person name="Tonouchi N."/>
        </authorList>
    </citation>
    <scope>NUCLEOTIDE SEQUENCE</scope>
    <source>
        <strain evidence="1">NBRC 32176</strain>
    </source>
</reference>
<gene>
    <name evidence="1" type="ORF">Plil01_001443800</name>
</gene>
<dbReference type="EMBL" id="BSXW01001122">
    <property type="protein sequence ID" value="GMF33882.1"/>
    <property type="molecule type" value="Genomic_DNA"/>
</dbReference>
<sequence length="100" mass="10712">MLVSLSKGNNDTLSATSKARTYELVIPDRESALATDFLESLSLAEAPQAVETAPVPLVLALADTPISFNIESMCQRTQNSLANYVLSAPHLLVRLEPSLA</sequence>
<evidence type="ECO:0000313" key="1">
    <source>
        <dbReference type="EMBL" id="GMF33882.1"/>
    </source>
</evidence>
<protein>
    <submittedName>
        <fullName evidence="1">Unnamed protein product</fullName>
    </submittedName>
</protein>